<sequence length="431" mass="45574">MTRRFFSIGASLALSLAAVSMACSSDEDAAGGPEPQGDAGVSTFIDSSSADDVTTSPLDAGADSALCSPAGWCETSLPDVDLEFKDVWVFDGRAFAVAESPTNGIKVLEWTDAAGAWTYIDDGTQNEPGLGKYSAGIWAPNENEVYYAAAPSFVYHGKRESSGWTWSRSLLEDHSPDADGGTPHDHGRPFDRARGIAAPALGVWGTSANEVYAWYANTIYRWKSESSSAPAWTAEYVVDTVDDPAEHVFFLGAAGTDSNGVWFAAARDRYPTGGSCVVLVHRTAQGYERIVDGTVSGMSCEALDGGAAFGGPDGWLTNLQVSPAGQVTGLKGARDVARMASDLSTTFATVPQTLSAAAASSLWMDPDAQPWLSSQAFVLRGRDVFQAGGFEISSISLRGGPLSRPMNRVRGSSNHNLWAVGVRYALHKTTP</sequence>
<name>A0A0K1PMS4_9BACT</name>
<feature type="signal peptide" evidence="2">
    <location>
        <begin position="1"/>
        <end position="22"/>
    </location>
</feature>
<gene>
    <name evidence="3" type="ORF">AKJ09_01476</name>
</gene>
<dbReference type="KEGG" id="llu:AKJ09_01476"/>
<dbReference type="OrthoDB" id="53254at2"/>
<evidence type="ECO:0000313" key="3">
    <source>
        <dbReference type="EMBL" id="AKU94812.1"/>
    </source>
</evidence>
<keyword evidence="2" id="KW-0732">Signal</keyword>
<dbReference type="EMBL" id="CP012333">
    <property type="protein sequence ID" value="AKU94812.1"/>
    <property type="molecule type" value="Genomic_DNA"/>
</dbReference>
<dbReference type="RefSeq" id="WP_146646360.1">
    <property type="nucleotide sequence ID" value="NZ_CP012333.1"/>
</dbReference>
<feature type="region of interest" description="Disordered" evidence="1">
    <location>
        <begin position="25"/>
        <end position="46"/>
    </location>
</feature>
<keyword evidence="4" id="KW-1185">Reference proteome</keyword>
<organism evidence="3 4">
    <name type="scientific">Labilithrix luteola</name>
    <dbReference type="NCBI Taxonomy" id="1391654"/>
    <lineage>
        <taxon>Bacteria</taxon>
        <taxon>Pseudomonadati</taxon>
        <taxon>Myxococcota</taxon>
        <taxon>Polyangia</taxon>
        <taxon>Polyangiales</taxon>
        <taxon>Labilitrichaceae</taxon>
        <taxon>Labilithrix</taxon>
    </lineage>
</organism>
<dbReference type="PROSITE" id="PS51257">
    <property type="entry name" value="PROKAR_LIPOPROTEIN"/>
    <property type="match status" value="1"/>
</dbReference>
<feature type="chain" id="PRO_5005466018" evidence="2">
    <location>
        <begin position="23"/>
        <end position="431"/>
    </location>
</feature>
<dbReference type="Proteomes" id="UP000064967">
    <property type="component" value="Chromosome"/>
</dbReference>
<evidence type="ECO:0000256" key="1">
    <source>
        <dbReference type="SAM" id="MobiDB-lite"/>
    </source>
</evidence>
<evidence type="ECO:0000256" key="2">
    <source>
        <dbReference type="SAM" id="SignalP"/>
    </source>
</evidence>
<protein>
    <submittedName>
        <fullName evidence="3">Uncharacterized protein</fullName>
    </submittedName>
</protein>
<dbReference type="STRING" id="1391654.AKJ09_01476"/>
<accession>A0A0K1PMS4</accession>
<dbReference type="AlphaFoldDB" id="A0A0K1PMS4"/>
<reference evidence="3 4" key="1">
    <citation type="submission" date="2015-08" db="EMBL/GenBank/DDBJ databases">
        <authorList>
            <person name="Babu N.S."/>
            <person name="Beckwith C.J."/>
            <person name="Beseler K.G."/>
            <person name="Brison A."/>
            <person name="Carone J.V."/>
            <person name="Caskin T.P."/>
            <person name="Diamond M."/>
            <person name="Durham M.E."/>
            <person name="Foxe J.M."/>
            <person name="Go M."/>
            <person name="Henderson B.A."/>
            <person name="Jones I.B."/>
            <person name="McGettigan J.A."/>
            <person name="Micheletti S.J."/>
            <person name="Nasrallah M.E."/>
            <person name="Ortiz D."/>
            <person name="Piller C.R."/>
            <person name="Privatt S.R."/>
            <person name="Schneider S.L."/>
            <person name="Sharp S."/>
            <person name="Smith T.C."/>
            <person name="Stanton J.D."/>
            <person name="Ullery H.E."/>
            <person name="Wilson R.J."/>
            <person name="Serrano M.G."/>
            <person name="Buck G."/>
            <person name="Lee V."/>
            <person name="Wang Y."/>
            <person name="Carvalho R."/>
            <person name="Voegtly L."/>
            <person name="Shi R."/>
            <person name="Duckworth R."/>
            <person name="Johnson A."/>
            <person name="Loviza R."/>
            <person name="Walstead R."/>
            <person name="Shah Z."/>
            <person name="Kiflezghi M."/>
            <person name="Wade K."/>
            <person name="Ball S.L."/>
            <person name="Bradley K.W."/>
            <person name="Asai D.J."/>
            <person name="Bowman C.A."/>
            <person name="Russell D.A."/>
            <person name="Pope W.H."/>
            <person name="Jacobs-Sera D."/>
            <person name="Hendrix R.W."/>
            <person name="Hatfull G.F."/>
        </authorList>
    </citation>
    <scope>NUCLEOTIDE SEQUENCE [LARGE SCALE GENOMIC DNA]</scope>
    <source>
        <strain evidence="3 4">DSM 27648</strain>
    </source>
</reference>
<evidence type="ECO:0000313" key="4">
    <source>
        <dbReference type="Proteomes" id="UP000064967"/>
    </source>
</evidence>
<proteinExistence type="predicted"/>